<dbReference type="Proteomes" id="UP001492380">
    <property type="component" value="Unassembled WGS sequence"/>
</dbReference>
<gene>
    <name evidence="6" type="ORF">HDK90DRAFT_413512</name>
</gene>
<dbReference type="SUPFAM" id="SSF51905">
    <property type="entry name" value="FAD/NAD(P)-binding domain"/>
    <property type="match status" value="2"/>
</dbReference>
<dbReference type="PANTHER" id="PTHR42877:SF4">
    <property type="entry name" value="FAD_NAD(P)-BINDING DOMAIN-CONTAINING PROTEIN-RELATED"/>
    <property type="match status" value="1"/>
</dbReference>
<keyword evidence="7" id="KW-1185">Reference proteome</keyword>
<keyword evidence="4" id="KW-0560">Oxidoreductase</keyword>
<dbReference type="PANTHER" id="PTHR42877">
    <property type="entry name" value="L-ORNITHINE N(5)-MONOOXYGENASE-RELATED"/>
    <property type="match status" value="1"/>
</dbReference>
<accession>A0ABR1YQL1</accession>
<organism evidence="6 7">
    <name type="scientific">Phyllosticta capitalensis</name>
    <dbReference type="NCBI Taxonomy" id="121624"/>
    <lineage>
        <taxon>Eukaryota</taxon>
        <taxon>Fungi</taxon>
        <taxon>Dikarya</taxon>
        <taxon>Ascomycota</taxon>
        <taxon>Pezizomycotina</taxon>
        <taxon>Dothideomycetes</taxon>
        <taxon>Dothideomycetes incertae sedis</taxon>
        <taxon>Botryosphaeriales</taxon>
        <taxon>Phyllostictaceae</taxon>
        <taxon>Phyllosticta</taxon>
    </lineage>
</organism>
<dbReference type="InterPro" id="IPR020946">
    <property type="entry name" value="Flavin_mOase-like"/>
</dbReference>
<keyword evidence="5" id="KW-0812">Transmembrane</keyword>
<dbReference type="InterPro" id="IPR036188">
    <property type="entry name" value="FAD/NAD-bd_sf"/>
</dbReference>
<evidence type="ECO:0000256" key="1">
    <source>
        <dbReference type="ARBA" id="ARBA00010139"/>
    </source>
</evidence>
<comment type="similarity">
    <text evidence="1">Belongs to the FAD-binding monooxygenase family.</text>
</comment>
<proteinExistence type="inferred from homology"/>
<keyword evidence="2" id="KW-0285">Flavoprotein</keyword>
<dbReference type="EMBL" id="JBBWRZ010000005">
    <property type="protein sequence ID" value="KAK8235599.1"/>
    <property type="molecule type" value="Genomic_DNA"/>
</dbReference>
<dbReference type="InterPro" id="IPR051209">
    <property type="entry name" value="FAD-bind_Monooxygenase_sf"/>
</dbReference>
<evidence type="ECO:0000256" key="3">
    <source>
        <dbReference type="ARBA" id="ARBA00022827"/>
    </source>
</evidence>
<dbReference type="Gene3D" id="3.50.50.60">
    <property type="entry name" value="FAD/NAD(P)-binding domain"/>
    <property type="match status" value="2"/>
</dbReference>
<keyword evidence="6" id="KW-0503">Monooxygenase</keyword>
<reference evidence="6 7" key="1">
    <citation type="submission" date="2024-04" db="EMBL/GenBank/DDBJ databases">
        <title>Phyllosticta paracitricarpa is synonymous to the EU quarantine fungus P. citricarpa based on phylogenomic analyses.</title>
        <authorList>
            <consortium name="Lawrence Berkeley National Laboratory"/>
            <person name="Van Ingen-Buijs V.A."/>
            <person name="Van Westerhoven A.C."/>
            <person name="Haridas S."/>
            <person name="Skiadas P."/>
            <person name="Martin F."/>
            <person name="Groenewald J.Z."/>
            <person name="Crous P.W."/>
            <person name="Seidl M.F."/>
        </authorList>
    </citation>
    <scope>NUCLEOTIDE SEQUENCE [LARGE SCALE GENOMIC DNA]</scope>
    <source>
        <strain evidence="6 7">CBS 123374</strain>
    </source>
</reference>
<keyword evidence="5" id="KW-1133">Transmembrane helix</keyword>
<comment type="caution">
    <text evidence="6">The sequence shown here is derived from an EMBL/GenBank/DDBJ whole genome shotgun (WGS) entry which is preliminary data.</text>
</comment>
<dbReference type="Pfam" id="PF00743">
    <property type="entry name" value="FMO-like"/>
    <property type="match status" value="1"/>
</dbReference>
<dbReference type="GO" id="GO:0004497">
    <property type="term" value="F:monooxygenase activity"/>
    <property type="evidence" value="ECO:0007669"/>
    <property type="project" value="UniProtKB-KW"/>
</dbReference>
<evidence type="ECO:0000256" key="4">
    <source>
        <dbReference type="ARBA" id="ARBA00023002"/>
    </source>
</evidence>
<evidence type="ECO:0000313" key="6">
    <source>
        <dbReference type="EMBL" id="KAK8235599.1"/>
    </source>
</evidence>
<keyword evidence="5" id="KW-0472">Membrane</keyword>
<evidence type="ECO:0000256" key="5">
    <source>
        <dbReference type="SAM" id="Phobius"/>
    </source>
</evidence>
<name>A0ABR1YQL1_9PEZI</name>
<keyword evidence="3" id="KW-0274">FAD</keyword>
<evidence type="ECO:0000313" key="7">
    <source>
        <dbReference type="Proteomes" id="UP001492380"/>
    </source>
</evidence>
<feature type="transmembrane region" description="Helical" evidence="5">
    <location>
        <begin position="20"/>
        <end position="39"/>
    </location>
</feature>
<protein>
    <submittedName>
        <fullName evidence="6">Cyclohexanone monooxygenase</fullName>
    </submittedName>
</protein>
<feature type="transmembrane region" description="Helical" evidence="5">
    <location>
        <begin position="545"/>
        <end position="568"/>
    </location>
</feature>
<evidence type="ECO:0000256" key="2">
    <source>
        <dbReference type="ARBA" id="ARBA00022630"/>
    </source>
</evidence>
<sequence>MAEPKPWPEVPVGNKDHTRAAVVIIGAGMSGICMAIDLIKRSNCRNFVILEKGSGCGGTWRDNKYPGCCCDIWSHLYSFSFEQNPNWTRRYPGQEEIQAYLESIASKWDLYRHMRLNTAVEEACWDNVEKKWKTTVQVSGEKDREFAGSYTITSDFLVSAVGQLNVPQYPAIPGMDDFNGKTMHSARWDWSYDLQGKRIAVIGNGASAVQLVPEIAKVASSLTVYQRQANWLLPRNDIMIPPFTRALFRWCPPYRWRKRAVIMDWREESHEGFFNPKSLGSAFVKEQFQIMLKRDLSKRPDLWNKLTPNYSPGCKRTIFSDDWFKVLARPNVQLETRHISRMTSKGIEVEDGDSQEFDLVIYATGFRSVQFMYPIKIVGSDGRSLSEIWQHGPQAYFGITVESLPNFGMCYGPNTNLGHNSIVLMIEQQCRYIAGMVKTVLDARRQGKTLALKPKPEVVKAFNDELQRRLGKSAFADPNCSSWYKTKDGRITNNWSGTVVEYQKNVEQIRWSDYVVEGSGADTLVGEEMKVGRVVEETQVSYNTIWWSTASVLFAGVMFATGKFNFLLRAT</sequence>